<organism evidence="3 4">
    <name type="scientific">Lentzea miocenica</name>
    <dbReference type="NCBI Taxonomy" id="3095431"/>
    <lineage>
        <taxon>Bacteria</taxon>
        <taxon>Bacillati</taxon>
        <taxon>Actinomycetota</taxon>
        <taxon>Actinomycetes</taxon>
        <taxon>Pseudonocardiales</taxon>
        <taxon>Pseudonocardiaceae</taxon>
        <taxon>Lentzea</taxon>
    </lineage>
</organism>
<protein>
    <submittedName>
        <fullName evidence="3">Histone-like nucleoid-structuring protein Lsr2</fullName>
    </submittedName>
</protein>
<name>A0ABU4TGF2_9PSEU</name>
<evidence type="ECO:0000313" key="3">
    <source>
        <dbReference type="EMBL" id="MDX8037261.1"/>
    </source>
</evidence>
<keyword evidence="4" id="KW-1185">Reference proteome</keyword>
<accession>A0ABU4TGF2</accession>
<sequence length="44" mass="4958">MVKAADKAEAQRIRDWARAEGHQISDRGRIPQNLVAQFQEAHAS</sequence>
<keyword evidence="1" id="KW-0238">DNA-binding</keyword>
<dbReference type="RefSeq" id="WP_319972262.1">
    <property type="nucleotide sequence ID" value="NZ_JAXAVW010000060.1"/>
</dbReference>
<reference evidence="3 4" key="1">
    <citation type="submission" date="2023-11" db="EMBL/GenBank/DDBJ databases">
        <title>Lentzea sokolovensis, sp. nov., Lentzea kristufkii, sp. nov., and Lentzea miocenensis, sp. nov., rare actinobacteria from Sokolov Coal Basin, Miocene lacustrine sediment, Czech Republic.</title>
        <authorList>
            <person name="Lara A."/>
            <person name="Kotroba L."/>
            <person name="Nouioui I."/>
            <person name="Neumann-Schaal M."/>
            <person name="Mast Y."/>
            <person name="Chronakova A."/>
        </authorList>
    </citation>
    <scope>NUCLEOTIDE SEQUENCE [LARGE SCALE GENOMIC DNA]</scope>
    <source>
        <strain evidence="3 4">BCCO 10_0856</strain>
    </source>
</reference>
<dbReference type="Gene3D" id="4.10.320.10">
    <property type="entry name" value="E3-binding domain"/>
    <property type="match status" value="1"/>
</dbReference>
<evidence type="ECO:0000259" key="2">
    <source>
        <dbReference type="Pfam" id="PF23359"/>
    </source>
</evidence>
<gene>
    <name evidence="3" type="ORF">SK803_44310</name>
</gene>
<proteinExistence type="predicted"/>
<comment type="caution">
    <text evidence="3">The sequence shown here is derived from an EMBL/GenBank/DDBJ whole genome shotgun (WGS) entry which is preliminary data.</text>
</comment>
<evidence type="ECO:0000256" key="1">
    <source>
        <dbReference type="ARBA" id="ARBA00023125"/>
    </source>
</evidence>
<evidence type="ECO:0000313" key="4">
    <source>
        <dbReference type="Proteomes" id="UP001285521"/>
    </source>
</evidence>
<dbReference type="EMBL" id="JAXAVW010000060">
    <property type="protein sequence ID" value="MDX8037261.1"/>
    <property type="molecule type" value="Genomic_DNA"/>
</dbReference>
<dbReference type="Proteomes" id="UP001285521">
    <property type="component" value="Unassembled WGS sequence"/>
</dbReference>
<dbReference type="InterPro" id="IPR055370">
    <property type="entry name" value="Lsr2_DNA-bd"/>
</dbReference>
<dbReference type="Pfam" id="PF23359">
    <property type="entry name" value="Lsr2_DNA-bd"/>
    <property type="match status" value="1"/>
</dbReference>
<feature type="domain" description="Lsr2 DNA-binding" evidence="2">
    <location>
        <begin position="5"/>
        <end position="41"/>
    </location>
</feature>
<dbReference type="InterPro" id="IPR036625">
    <property type="entry name" value="E3-bd_dom_sf"/>
</dbReference>